<dbReference type="EMBL" id="JAXABG010000039">
    <property type="protein sequence ID" value="MDX7085903.1"/>
    <property type="molecule type" value="Genomic_DNA"/>
</dbReference>
<feature type="transmembrane region" description="Helical" evidence="1">
    <location>
        <begin position="37"/>
        <end position="57"/>
    </location>
</feature>
<dbReference type="Proteomes" id="UP001275057">
    <property type="component" value="Unassembled WGS sequence"/>
</dbReference>
<proteinExistence type="predicted"/>
<evidence type="ECO:0000256" key="1">
    <source>
        <dbReference type="SAM" id="Phobius"/>
    </source>
</evidence>
<dbReference type="InterPro" id="IPR007054">
    <property type="entry name" value="Lysis_S"/>
</dbReference>
<gene>
    <name evidence="2" type="ORF">SJ435_26330</name>
</gene>
<dbReference type="Pfam" id="PF04971">
    <property type="entry name" value="Phage_holin_2_1"/>
    <property type="match status" value="1"/>
</dbReference>
<keyword evidence="1" id="KW-0812">Transmembrane</keyword>
<evidence type="ECO:0000313" key="2">
    <source>
        <dbReference type="EMBL" id="MDX7085903.1"/>
    </source>
</evidence>
<evidence type="ECO:0000313" key="3">
    <source>
        <dbReference type="Proteomes" id="UP001275057"/>
    </source>
</evidence>
<sequence length="81" mass="8974">MKIMPEKITTFISYCTSATLVCGGSILQWLHDLDWNQVAVVGGFVIGAITALMNFYFKNRQTKAYEKALKAGYVTPPPAED</sequence>
<comment type="caution">
    <text evidence="2">The sequence shown here is derived from an EMBL/GenBank/DDBJ whole genome shotgun (WGS) entry which is preliminary data.</text>
</comment>
<keyword evidence="1" id="KW-1133">Transmembrane helix</keyword>
<name>A0ABD5IRA6_SERMA</name>
<protein>
    <submittedName>
        <fullName evidence="2">Class II holin family protein</fullName>
    </submittedName>
</protein>
<accession>A0ABD5IRA6</accession>
<organism evidence="2 3">
    <name type="scientific">Serratia marcescens</name>
    <dbReference type="NCBI Taxonomy" id="615"/>
    <lineage>
        <taxon>Bacteria</taxon>
        <taxon>Pseudomonadati</taxon>
        <taxon>Pseudomonadota</taxon>
        <taxon>Gammaproteobacteria</taxon>
        <taxon>Enterobacterales</taxon>
        <taxon>Yersiniaceae</taxon>
        <taxon>Serratia</taxon>
    </lineage>
</organism>
<dbReference type="AlphaFoldDB" id="A0ABD5IRA6"/>
<keyword evidence="1" id="KW-0472">Membrane</keyword>
<feature type="transmembrane region" description="Helical" evidence="1">
    <location>
        <begin position="12"/>
        <end position="31"/>
    </location>
</feature>
<dbReference type="RefSeq" id="WP_261159130.1">
    <property type="nucleotide sequence ID" value="NZ_JAXABG010000039.1"/>
</dbReference>
<reference evidence="2 3" key="1">
    <citation type="submission" date="2023-11" db="EMBL/GenBank/DDBJ databases">
        <title>Detection of rare carbapenemases in Enterobacterales - comparison of two colorimetric and two CIM-based carbapenemase assays.</title>
        <authorList>
            <person name="Schaffarczyk L."/>
            <person name="Noster J."/>
            <person name="Stelzer Y."/>
            <person name="Sattler J."/>
            <person name="Gatermann S."/>
            <person name="Hamprecht A."/>
        </authorList>
    </citation>
    <scope>NUCLEOTIDE SEQUENCE [LARGE SCALE GENOMIC DNA]</scope>
    <source>
        <strain evidence="2 3">CIM-Carb-136</strain>
    </source>
</reference>